<dbReference type="GO" id="GO:0016491">
    <property type="term" value="F:oxidoreductase activity"/>
    <property type="evidence" value="ECO:0007669"/>
    <property type="project" value="UniProtKB-KW"/>
</dbReference>
<organism evidence="8">
    <name type="scientific">uncultured Caudovirales phage</name>
    <dbReference type="NCBI Taxonomy" id="2100421"/>
    <lineage>
        <taxon>Viruses</taxon>
        <taxon>Duplodnaviria</taxon>
        <taxon>Heunggongvirae</taxon>
        <taxon>Uroviricota</taxon>
        <taxon>Caudoviricetes</taxon>
        <taxon>Peduoviridae</taxon>
        <taxon>Maltschvirus</taxon>
        <taxon>Maltschvirus maltsch</taxon>
    </lineage>
</organism>
<dbReference type="GO" id="GO:0046872">
    <property type="term" value="F:metal ion binding"/>
    <property type="evidence" value="ECO:0007669"/>
    <property type="project" value="UniProtKB-KW"/>
</dbReference>
<keyword evidence="5" id="KW-0560">Oxidoreductase</keyword>
<gene>
    <name evidence="8" type="ORF">UFOVP328_58</name>
</gene>
<evidence type="ECO:0000256" key="2">
    <source>
        <dbReference type="ARBA" id="ARBA00022485"/>
    </source>
</evidence>
<evidence type="ECO:0000256" key="7">
    <source>
        <dbReference type="ARBA" id="ARBA00023014"/>
    </source>
</evidence>
<comment type="cofactor">
    <cofactor evidence="1">
        <name>[4Fe-4S] cluster</name>
        <dbReference type="ChEBI" id="CHEBI:49883"/>
    </cofactor>
</comment>
<dbReference type="SUPFAM" id="SSF102114">
    <property type="entry name" value="Radical SAM enzymes"/>
    <property type="match status" value="1"/>
</dbReference>
<evidence type="ECO:0000256" key="1">
    <source>
        <dbReference type="ARBA" id="ARBA00001966"/>
    </source>
</evidence>
<dbReference type="PANTHER" id="PTHR11228">
    <property type="entry name" value="RADICAL SAM DOMAIN PROTEIN"/>
    <property type="match status" value="1"/>
</dbReference>
<accession>A0A6J5M135</accession>
<name>A0A6J5M135_9CAUD</name>
<keyword evidence="7" id="KW-0411">Iron-sulfur</keyword>
<dbReference type="Gene3D" id="3.20.20.70">
    <property type="entry name" value="Aldolase class I"/>
    <property type="match status" value="1"/>
</dbReference>
<dbReference type="CDD" id="cd01335">
    <property type="entry name" value="Radical_SAM"/>
    <property type="match status" value="1"/>
</dbReference>
<dbReference type="PANTHER" id="PTHR11228:SF7">
    <property type="entry name" value="PQQA PEPTIDE CYCLASE"/>
    <property type="match status" value="1"/>
</dbReference>
<reference evidence="8" key="1">
    <citation type="submission" date="2020-04" db="EMBL/GenBank/DDBJ databases">
        <authorList>
            <person name="Chiriac C."/>
            <person name="Salcher M."/>
            <person name="Ghai R."/>
            <person name="Kavagutti S V."/>
        </authorList>
    </citation>
    <scope>NUCLEOTIDE SEQUENCE</scope>
</reference>
<proteinExistence type="predicted"/>
<keyword evidence="4" id="KW-0479">Metal-binding</keyword>
<evidence type="ECO:0000313" key="8">
    <source>
        <dbReference type="EMBL" id="CAB4137709.1"/>
    </source>
</evidence>
<protein>
    <submittedName>
        <fullName evidence="8">Radical_SAM domain containing protein</fullName>
    </submittedName>
</protein>
<keyword evidence="6" id="KW-0408">Iron</keyword>
<evidence type="ECO:0000256" key="6">
    <source>
        <dbReference type="ARBA" id="ARBA00023004"/>
    </source>
</evidence>
<dbReference type="InterPro" id="IPR000385">
    <property type="entry name" value="MoaA_NifB_PqqE_Fe-S-bd_CS"/>
</dbReference>
<keyword evidence="3" id="KW-0949">S-adenosyl-L-methionine</keyword>
<dbReference type="PROSITE" id="PS01305">
    <property type="entry name" value="MOAA_NIFB_PQQE"/>
    <property type="match status" value="1"/>
</dbReference>
<dbReference type="GO" id="GO:0051539">
    <property type="term" value="F:4 iron, 4 sulfur cluster binding"/>
    <property type="evidence" value="ECO:0007669"/>
    <property type="project" value="UniProtKB-KW"/>
</dbReference>
<evidence type="ECO:0000256" key="4">
    <source>
        <dbReference type="ARBA" id="ARBA00022723"/>
    </source>
</evidence>
<dbReference type="InterPro" id="IPR050377">
    <property type="entry name" value="Radical_SAM_PqqE_MftC-like"/>
</dbReference>
<dbReference type="InterPro" id="IPR013785">
    <property type="entry name" value="Aldolase_TIM"/>
</dbReference>
<dbReference type="SFLD" id="SFLDS00029">
    <property type="entry name" value="Radical_SAM"/>
    <property type="match status" value="1"/>
</dbReference>
<keyword evidence="2" id="KW-0004">4Fe-4S</keyword>
<evidence type="ECO:0000256" key="3">
    <source>
        <dbReference type="ARBA" id="ARBA00022691"/>
    </source>
</evidence>
<sequence length="381" mass="44274">MIPDFEVLEPSIDPSNRITFLLDWELTMKCNLDCSYCDTGLYGGHDNSTQHPPLEQCLDALTFMFKYVDQYMATKPKGIRYVVLNLYGGESLHHPHIVDILKQIPQEYSQYQDRWHLTVTTTTNAIVTPRLLESIMPYIDEFTVSYHTEHTEKQRQQFKSNLLTIKQNNKRVKCIVLMHPEPDLFADATQMINWLTEHGIKHLPRQLDHKTVSTEFNYSEKQVVWFDSLYNSKNYKNTTDLSTATVVDEKYNLAETGRACCGGRQLCKDSNYKNRDFFVANKFPDWYCSVNHFFLFVKQVNGEVYVNKDCKMNFDGTVGPIGNLNNTDQILNTLKNYIDTDTLPVIQCKKSKCYCGVCAPKAKHLEDYKSIMKKYHKEKQA</sequence>
<dbReference type="InterPro" id="IPR007197">
    <property type="entry name" value="rSAM"/>
</dbReference>
<dbReference type="InterPro" id="IPR058240">
    <property type="entry name" value="rSAM_sf"/>
</dbReference>
<dbReference type="EMBL" id="LR796341">
    <property type="protein sequence ID" value="CAB4137709.1"/>
    <property type="molecule type" value="Genomic_DNA"/>
</dbReference>
<evidence type="ECO:0000256" key="5">
    <source>
        <dbReference type="ARBA" id="ARBA00023002"/>
    </source>
</evidence>